<evidence type="ECO:0000313" key="2">
    <source>
        <dbReference type="EMBL" id="MDC7784415.1"/>
    </source>
</evidence>
<dbReference type="GO" id="GO:0032259">
    <property type="term" value="P:methylation"/>
    <property type="evidence" value="ECO:0007669"/>
    <property type="project" value="UniProtKB-KW"/>
</dbReference>
<dbReference type="EMBL" id="JAQQLI010000002">
    <property type="protein sequence ID" value="MDC7784415.1"/>
    <property type="molecule type" value="Genomic_DNA"/>
</dbReference>
<keyword evidence="3" id="KW-1185">Reference proteome</keyword>
<dbReference type="GO" id="GO:0008168">
    <property type="term" value="F:methyltransferase activity"/>
    <property type="evidence" value="ECO:0007669"/>
    <property type="project" value="UniProtKB-KW"/>
</dbReference>
<dbReference type="Proteomes" id="UP001165652">
    <property type="component" value="Unassembled WGS sequence"/>
</dbReference>
<comment type="caution">
    <text evidence="2">The sequence shown here is derived from an EMBL/GenBank/DDBJ whole genome shotgun (WGS) entry which is preliminary data.</text>
</comment>
<sequence>MNLHTAMLERPPMVSYAQNNEDVLLERCFVGQPRGFYIDVGAWDPDADSVTKHFYLKGWSGINVEPNEVYFDRLVAARPRDINLKVAVGTEDGATARFLEVHDTGLSGLKDTMEVDVIASTGYTVTERDVEVRSLAAITDVHVSGEVDFLKIDVEGAERAVIESAEWRACRPRVVIVEAVRPVTCEPTWFAWEGLLFDAGYRFALFDGLNRFYFRAEEPELRERLEVPVNVLDNFVPARFLPNLHPPVPR</sequence>
<organism evidence="2 3">
    <name type="scientific">Rhodoplanes tepidamans</name>
    <name type="common">Rhodoplanes cryptolactis</name>
    <dbReference type="NCBI Taxonomy" id="200616"/>
    <lineage>
        <taxon>Bacteria</taxon>
        <taxon>Pseudomonadati</taxon>
        <taxon>Pseudomonadota</taxon>
        <taxon>Alphaproteobacteria</taxon>
        <taxon>Hyphomicrobiales</taxon>
        <taxon>Nitrobacteraceae</taxon>
        <taxon>Rhodoplanes</taxon>
    </lineage>
</organism>
<dbReference type="Pfam" id="PF05050">
    <property type="entry name" value="Methyltransf_21"/>
    <property type="match status" value="1"/>
</dbReference>
<gene>
    <name evidence="2" type="ORF">PQJ73_01850</name>
</gene>
<dbReference type="RefSeq" id="WP_272775266.1">
    <property type="nucleotide sequence ID" value="NZ_JAQQLI010000002.1"/>
</dbReference>
<keyword evidence="2" id="KW-0489">Methyltransferase</keyword>
<reference evidence="2" key="2">
    <citation type="submission" date="2023-02" db="EMBL/GenBank/DDBJ databases">
        <authorList>
            <person name="Rayyan A."/>
            <person name="Meyer T."/>
            <person name="Kyndt J.A."/>
        </authorList>
    </citation>
    <scope>NUCLEOTIDE SEQUENCE</scope>
    <source>
        <strain evidence="2">DSM 9987</strain>
    </source>
</reference>
<dbReference type="SUPFAM" id="SSF53335">
    <property type="entry name" value="S-adenosyl-L-methionine-dependent methyltransferases"/>
    <property type="match status" value="1"/>
</dbReference>
<keyword evidence="2" id="KW-0808">Transferase</keyword>
<dbReference type="InterPro" id="IPR029063">
    <property type="entry name" value="SAM-dependent_MTases_sf"/>
</dbReference>
<proteinExistence type="predicted"/>
<dbReference type="NCBIfam" id="TIGR01444">
    <property type="entry name" value="fkbM_fam"/>
    <property type="match status" value="1"/>
</dbReference>
<reference evidence="2" key="1">
    <citation type="journal article" date="2023" name="Microbiol Resour">
        <title>Genome Sequences of Rhodoplanes serenus and Two Thermotolerant Strains, Rhodoplanes tepidamans and 'Rhodoplanes cryptolactis,' Further Refine the Genus.</title>
        <authorList>
            <person name="Rayyan A.A."/>
            <person name="Kyndt J.A."/>
        </authorList>
    </citation>
    <scope>NUCLEOTIDE SEQUENCE</scope>
    <source>
        <strain evidence="2">DSM 9987</strain>
    </source>
</reference>
<dbReference type="InterPro" id="IPR006342">
    <property type="entry name" value="FkbM_mtfrase"/>
</dbReference>
<feature type="domain" description="Methyltransferase FkbM" evidence="1">
    <location>
        <begin position="39"/>
        <end position="203"/>
    </location>
</feature>
<dbReference type="Gene3D" id="3.40.50.150">
    <property type="entry name" value="Vaccinia Virus protein VP39"/>
    <property type="match status" value="1"/>
</dbReference>
<evidence type="ECO:0000313" key="3">
    <source>
        <dbReference type="Proteomes" id="UP001165652"/>
    </source>
</evidence>
<evidence type="ECO:0000259" key="1">
    <source>
        <dbReference type="Pfam" id="PF05050"/>
    </source>
</evidence>
<name>A0ABT5J5V0_RHOTP</name>
<accession>A0ABT5J5V0</accession>
<protein>
    <submittedName>
        <fullName evidence="2">FkbM family methyltransferase</fullName>
    </submittedName>
</protein>